<proteinExistence type="predicted"/>
<reference evidence="2" key="1">
    <citation type="submission" date="2016-11" db="UniProtKB">
        <authorList>
            <consortium name="WormBaseParasite"/>
        </authorList>
    </citation>
    <scope>IDENTIFICATION</scope>
</reference>
<dbReference type="AlphaFoldDB" id="A0A1I7XTR7"/>
<name>A0A1I7XTR7_HETBA</name>
<sequence>MKRPLKMNLRRMIRKRKRALMMSCKLMQISIKTSTKGQRNCDGSIKIKQKIVYLTHSSDDLCPTEGFTVVCFCSINLRPSNNIMRAKGAIINAGIK</sequence>
<protein>
    <submittedName>
        <fullName evidence="2">Ovule protein</fullName>
    </submittedName>
</protein>
<keyword evidence="1" id="KW-1185">Reference proteome</keyword>
<dbReference type="Proteomes" id="UP000095283">
    <property type="component" value="Unplaced"/>
</dbReference>
<evidence type="ECO:0000313" key="1">
    <source>
        <dbReference type="Proteomes" id="UP000095283"/>
    </source>
</evidence>
<accession>A0A1I7XTR7</accession>
<evidence type="ECO:0000313" key="2">
    <source>
        <dbReference type="WBParaSite" id="Hba_20921"/>
    </source>
</evidence>
<organism evidence="1 2">
    <name type="scientific">Heterorhabditis bacteriophora</name>
    <name type="common">Entomopathogenic nematode worm</name>
    <dbReference type="NCBI Taxonomy" id="37862"/>
    <lineage>
        <taxon>Eukaryota</taxon>
        <taxon>Metazoa</taxon>
        <taxon>Ecdysozoa</taxon>
        <taxon>Nematoda</taxon>
        <taxon>Chromadorea</taxon>
        <taxon>Rhabditida</taxon>
        <taxon>Rhabditina</taxon>
        <taxon>Rhabditomorpha</taxon>
        <taxon>Strongyloidea</taxon>
        <taxon>Heterorhabditidae</taxon>
        <taxon>Heterorhabditis</taxon>
    </lineage>
</organism>
<dbReference type="WBParaSite" id="Hba_20921">
    <property type="protein sequence ID" value="Hba_20921"/>
    <property type="gene ID" value="Hba_20921"/>
</dbReference>